<feature type="domain" description="Ubiquitin-like protease family profile" evidence="5">
    <location>
        <begin position="950"/>
        <end position="1041"/>
    </location>
</feature>
<dbReference type="EMBL" id="JAAMPC010000013">
    <property type="protein sequence ID" value="KAG2269763.1"/>
    <property type="molecule type" value="Genomic_DNA"/>
</dbReference>
<keyword evidence="2" id="KW-0378">Hydrolase</keyword>
<feature type="region of interest" description="Disordered" evidence="3">
    <location>
        <begin position="727"/>
        <end position="803"/>
    </location>
</feature>
<dbReference type="InterPro" id="IPR003653">
    <property type="entry name" value="Peptidase_C48_C"/>
</dbReference>
<dbReference type="GO" id="GO:0006508">
    <property type="term" value="P:proteolysis"/>
    <property type="evidence" value="ECO:0007669"/>
    <property type="project" value="UniProtKB-KW"/>
</dbReference>
<feature type="compositionally biased region" description="Basic and acidic residues" evidence="3">
    <location>
        <begin position="778"/>
        <end position="802"/>
    </location>
</feature>
<evidence type="ECO:0000313" key="6">
    <source>
        <dbReference type="EMBL" id="KAG2269763.1"/>
    </source>
</evidence>
<keyword evidence="4" id="KW-0472">Membrane</keyword>
<feature type="region of interest" description="Disordered" evidence="3">
    <location>
        <begin position="374"/>
        <end position="446"/>
    </location>
</feature>
<feature type="region of interest" description="Disordered" evidence="3">
    <location>
        <begin position="681"/>
        <end position="703"/>
    </location>
</feature>
<organism evidence="6 7">
    <name type="scientific">Brassica carinata</name>
    <name type="common">Ethiopian mustard</name>
    <name type="synonym">Abyssinian cabbage</name>
    <dbReference type="NCBI Taxonomy" id="52824"/>
    <lineage>
        <taxon>Eukaryota</taxon>
        <taxon>Viridiplantae</taxon>
        <taxon>Streptophyta</taxon>
        <taxon>Embryophyta</taxon>
        <taxon>Tracheophyta</taxon>
        <taxon>Spermatophyta</taxon>
        <taxon>Magnoliopsida</taxon>
        <taxon>eudicotyledons</taxon>
        <taxon>Gunneridae</taxon>
        <taxon>Pentapetalae</taxon>
        <taxon>rosids</taxon>
        <taxon>malvids</taxon>
        <taxon>Brassicales</taxon>
        <taxon>Brassicaceae</taxon>
        <taxon>Brassiceae</taxon>
        <taxon>Brassica</taxon>
    </lineage>
</organism>
<keyword evidence="4" id="KW-0812">Transmembrane</keyword>
<evidence type="ECO:0000256" key="2">
    <source>
        <dbReference type="ARBA" id="ARBA00022801"/>
    </source>
</evidence>
<feature type="compositionally biased region" description="Basic and acidic residues" evidence="3">
    <location>
        <begin position="684"/>
        <end position="701"/>
    </location>
</feature>
<evidence type="ECO:0000259" key="5">
    <source>
        <dbReference type="Pfam" id="PF02902"/>
    </source>
</evidence>
<keyword evidence="4" id="KW-1133">Transmembrane helix</keyword>
<feature type="compositionally biased region" description="Polar residues" evidence="3">
    <location>
        <begin position="743"/>
        <end position="756"/>
    </location>
</feature>
<evidence type="ECO:0000256" key="4">
    <source>
        <dbReference type="SAM" id="Phobius"/>
    </source>
</evidence>
<reference evidence="6 7" key="1">
    <citation type="submission" date="2020-02" db="EMBL/GenBank/DDBJ databases">
        <authorList>
            <person name="Ma Q."/>
            <person name="Huang Y."/>
            <person name="Song X."/>
            <person name="Pei D."/>
        </authorList>
    </citation>
    <scope>NUCLEOTIDE SEQUENCE [LARGE SCALE GENOMIC DNA]</scope>
    <source>
        <strain evidence="6">Sxm20200214</strain>
        <tissue evidence="6">Leaf</tissue>
    </source>
</reference>
<sequence>MTRYKPSVHHMSSINTRSSSLTPDVWIHQEASIDWVQPSSKHLQKQASTFFKPKDETILAPAAEYRKYHSSLARENFGDFPGSRKTRVINFAALPVTGGKPPSTPDDACSDKEVQAKSDNRSSSDQILWRGAPEPPKQQPIRYVFRPPPLMWIPPLHVIDRFLNSDRGRPVGGDSSGTILRWGDLIRCPRLFAYGFEASESVLPTMWNKLFDTAVVKRLRLLWLTCLPLLFAWLQLSVHFTVIPDEERLLLVDQNEDRQVTSLVQKLLCGETFKAEDFPGGDQSFSPKFKVPDAAQGEGACPTPVRQINLRPRNTAPIEVEDIFSSGNSGEENRQCSERCTHENLKHWISQRFEGMENNIEELRTLICKSLGLPEGSKRNARKRKAMDDPQEGEKKENGWHSHVGKTLPRPIRGGKEVTKEVSRKNPPSSERESGHQNDDDHAKENEVRHAGFPPSAETKAIGNQQETQSNGLALFGDVLDVELSPMSCGNLHGGMAEKNPTYRYEQGSPVAWEKTKRTVTVRLVMSLLSSFMGWKPSSKSKGHQKWVGAPPVGYESGQTSNQNDGEGLEQVSAPMGFVEALVKEINSEIPERGWGGAQPKENKSVAARMTPTAGLTLRRWCAFYYWCTNSHFILGKTGADNGGKSGQTSNQNDGERLEQVSAPMGFVEALVKEINSEIPGADEEIRATRGGEGAQPKENKSVAARMTPTAGIGFAQVVFGDNGGEFVEEDPDGGEGARTADKQPQSVDSVETSNMEFPKPVEAVGKVAPPKAGGEASVKEINAELKGTEDEERYDSCKDDMSTDSQIQENLRDLCGETDADSEDVGSGGKRHRMRSSKISGVYTPDPRVKKLFKSEEKVEYKPIAKTNRTQFKKMWDIATGHLVCDHFFLEINGDLGSVLYKNHSVKLSAFSCIMISCSSNGENVAQYVTGKSKGQKMKLGLDRDVDTLIEGHVTVFDSYVPHTEIEVAEGHMCSVVQSLPYILEKYAGHKCNKVKEGLRIYSWSRAEGIYHNKRGGDCGPCAAKVIEMHAAGLTEEMKQYAMDCYEEFVGDAKVNNE</sequence>
<feature type="region of interest" description="Disordered" evidence="3">
    <location>
        <begin position="818"/>
        <end position="837"/>
    </location>
</feature>
<dbReference type="AlphaFoldDB" id="A0A8X7QKV4"/>
<accession>A0A8X7QKV4</accession>
<gene>
    <name evidence="6" type="ORF">Bca52824_064318</name>
</gene>
<feature type="compositionally biased region" description="Basic and acidic residues" evidence="3">
    <location>
        <begin position="414"/>
        <end position="446"/>
    </location>
</feature>
<dbReference type="Proteomes" id="UP000886595">
    <property type="component" value="Unassembled WGS sequence"/>
</dbReference>
<protein>
    <recommendedName>
        <fullName evidence="5">Ubiquitin-like protease family profile domain-containing protein</fullName>
    </recommendedName>
</protein>
<feature type="transmembrane region" description="Helical" evidence="4">
    <location>
        <begin position="221"/>
        <end position="242"/>
    </location>
</feature>
<comment type="caution">
    <text evidence="6">The sequence shown here is derived from an EMBL/GenBank/DDBJ whole genome shotgun (WGS) entry which is preliminary data.</text>
</comment>
<feature type="compositionally biased region" description="Basic and acidic residues" evidence="3">
    <location>
        <begin position="109"/>
        <end position="122"/>
    </location>
</feature>
<proteinExistence type="predicted"/>
<dbReference type="Pfam" id="PF02902">
    <property type="entry name" value="Peptidase_C48"/>
    <property type="match status" value="1"/>
</dbReference>
<evidence type="ECO:0000256" key="1">
    <source>
        <dbReference type="ARBA" id="ARBA00022670"/>
    </source>
</evidence>
<keyword evidence="7" id="KW-1185">Reference proteome</keyword>
<feature type="compositionally biased region" description="Basic and acidic residues" evidence="3">
    <location>
        <begin position="386"/>
        <end position="400"/>
    </location>
</feature>
<feature type="region of interest" description="Disordered" evidence="3">
    <location>
        <begin position="95"/>
        <end position="135"/>
    </location>
</feature>
<evidence type="ECO:0000313" key="7">
    <source>
        <dbReference type="Proteomes" id="UP000886595"/>
    </source>
</evidence>
<dbReference type="GO" id="GO:0008234">
    <property type="term" value="F:cysteine-type peptidase activity"/>
    <property type="evidence" value="ECO:0007669"/>
    <property type="project" value="InterPro"/>
</dbReference>
<keyword evidence="1" id="KW-0645">Protease</keyword>
<name>A0A8X7QKV4_BRACI</name>
<evidence type="ECO:0000256" key="3">
    <source>
        <dbReference type="SAM" id="MobiDB-lite"/>
    </source>
</evidence>